<accession>A0A9Q0YKV4</accession>
<dbReference type="AlphaFoldDB" id="A0A9Q0YKV4"/>
<dbReference type="Proteomes" id="UP001152320">
    <property type="component" value="Chromosome 19"/>
</dbReference>
<sequence>MVLLLFLKDFSHQQFFVWENWVTHLGYTMCMQIMSSLKTQDRSPLRDLTMMVRLQMFIFGLVKEPQMLLTSELLIKMETCRFHFLLRTICRMQFFLASFKRVTTSPFKLSLQQNFMTLAMSHAL</sequence>
<evidence type="ECO:0000313" key="2">
    <source>
        <dbReference type="Proteomes" id="UP001152320"/>
    </source>
</evidence>
<organism evidence="1 2">
    <name type="scientific">Holothuria leucospilota</name>
    <name type="common">Black long sea cucumber</name>
    <name type="synonym">Mertensiothuria leucospilota</name>
    <dbReference type="NCBI Taxonomy" id="206669"/>
    <lineage>
        <taxon>Eukaryota</taxon>
        <taxon>Metazoa</taxon>
        <taxon>Echinodermata</taxon>
        <taxon>Eleutherozoa</taxon>
        <taxon>Echinozoa</taxon>
        <taxon>Holothuroidea</taxon>
        <taxon>Aspidochirotacea</taxon>
        <taxon>Aspidochirotida</taxon>
        <taxon>Holothuriidae</taxon>
        <taxon>Holothuria</taxon>
    </lineage>
</organism>
<protein>
    <submittedName>
        <fullName evidence="1">Uncharacterized protein</fullName>
    </submittedName>
</protein>
<comment type="caution">
    <text evidence="1">The sequence shown here is derived from an EMBL/GenBank/DDBJ whole genome shotgun (WGS) entry which is preliminary data.</text>
</comment>
<gene>
    <name evidence="1" type="ORF">HOLleu_37058</name>
</gene>
<evidence type="ECO:0000313" key="1">
    <source>
        <dbReference type="EMBL" id="KAJ8024337.1"/>
    </source>
</evidence>
<proteinExistence type="predicted"/>
<keyword evidence="2" id="KW-1185">Reference proteome</keyword>
<reference evidence="1" key="1">
    <citation type="submission" date="2021-10" db="EMBL/GenBank/DDBJ databases">
        <title>Tropical sea cucumber genome reveals ecological adaptation and Cuvierian tubules defense mechanism.</title>
        <authorList>
            <person name="Chen T."/>
        </authorList>
    </citation>
    <scope>NUCLEOTIDE SEQUENCE</scope>
    <source>
        <strain evidence="1">Nanhai2018</strain>
        <tissue evidence="1">Muscle</tissue>
    </source>
</reference>
<dbReference type="EMBL" id="JAIZAY010000019">
    <property type="protein sequence ID" value="KAJ8024337.1"/>
    <property type="molecule type" value="Genomic_DNA"/>
</dbReference>
<name>A0A9Q0YKV4_HOLLE</name>